<evidence type="ECO:0000256" key="4">
    <source>
        <dbReference type="ARBA" id="ARBA00022692"/>
    </source>
</evidence>
<feature type="transmembrane region" description="Helical" evidence="8">
    <location>
        <begin position="315"/>
        <end position="335"/>
    </location>
</feature>
<evidence type="ECO:0000256" key="2">
    <source>
        <dbReference type="ARBA" id="ARBA00007977"/>
    </source>
</evidence>
<dbReference type="RefSeq" id="WP_268079762.1">
    <property type="nucleotide sequence ID" value="NZ_CP106885.1"/>
</dbReference>
<evidence type="ECO:0000256" key="6">
    <source>
        <dbReference type="ARBA" id="ARBA00023136"/>
    </source>
</evidence>
<dbReference type="PANTHER" id="PTHR30106:SF2">
    <property type="entry name" value="UPF0324 INNER MEMBRANE PROTEIN YEIH"/>
    <property type="match status" value="1"/>
</dbReference>
<dbReference type="PANTHER" id="PTHR30106">
    <property type="entry name" value="INNER MEMBRANE PROTEIN YEIH-RELATED"/>
    <property type="match status" value="1"/>
</dbReference>
<evidence type="ECO:0000313" key="9">
    <source>
        <dbReference type="EMBL" id="WFP07278.1"/>
    </source>
</evidence>
<evidence type="ECO:0000256" key="8">
    <source>
        <dbReference type="SAM" id="Phobius"/>
    </source>
</evidence>
<evidence type="ECO:0000256" key="7">
    <source>
        <dbReference type="SAM" id="MobiDB-lite"/>
    </source>
</evidence>
<reference evidence="9 10" key="1">
    <citation type="submission" date="2023-03" db="EMBL/GenBank/DDBJ databases">
        <title>Achromobacter spanius LIG8.</title>
        <authorList>
            <person name="Shrestha S."/>
        </authorList>
    </citation>
    <scope>NUCLEOTIDE SEQUENCE [LARGE SCALE GENOMIC DNA]</scope>
    <source>
        <strain evidence="9 10">LIG8</strain>
    </source>
</reference>
<feature type="transmembrane region" description="Helical" evidence="8">
    <location>
        <begin position="347"/>
        <end position="366"/>
    </location>
</feature>
<feature type="compositionally biased region" description="Low complexity" evidence="7">
    <location>
        <begin position="1"/>
        <end position="21"/>
    </location>
</feature>
<feature type="compositionally biased region" description="Polar residues" evidence="7">
    <location>
        <begin position="22"/>
        <end position="32"/>
    </location>
</feature>
<comment type="similarity">
    <text evidence="2">Belongs to the UPF0324 family.</text>
</comment>
<gene>
    <name evidence="9" type="ORF">P8T11_23660</name>
</gene>
<feature type="transmembrane region" description="Helical" evidence="8">
    <location>
        <begin position="287"/>
        <end position="309"/>
    </location>
</feature>
<feature type="transmembrane region" description="Helical" evidence="8">
    <location>
        <begin position="187"/>
        <end position="207"/>
    </location>
</feature>
<keyword evidence="10" id="KW-1185">Reference proteome</keyword>
<keyword evidence="4 8" id="KW-0812">Transmembrane</keyword>
<feature type="transmembrane region" description="Helical" evidence="8">
    <location>
        <begin position="257"/>
        <end position="275"/>
    </location>
</feature>
<sequence>MSTSTSTTVPLSPAAPAQSASTGTTNPSATVTATPWRDKLNGVLFVGLMAAAVMQLADLPAIRQLGFSPLVVGIVCGMLYGNFLRGTMPADWGVGVNFTARRLLRIAVAFYGLNISIQQIAAVGLPGLAVSVAVVLGTLLIGTVVGQRILGLDRDTAMLTAAGSAICGAAAVLAFEPTLRAAPHKSAVAVATVVLFGTLSMFLYPILYHAGWLGLDTQALGIYIGGTIHEVAQVVGAASNIDPATTEVATIVKMTRVALLVPVLLVLGMYLRSAASQSGGQAKGGKLPIPWFAVGFLVLAIINSLNIIPADAIAAIRRLDIFALTMAMTALGIETRFAQIKKAGPRVMALGLILYAWLLVGGYGIVKLAT</sequence>
<feature type="region of interest" description="Disordered" evidence="7">
    <location>
        <begin position="1"/>
        <end position="32"/>
    </location>
</feature>
<dbReference type="InterPro" id="IPR018383">
    <property type="entry name" value="UPF0324_pro"/>
</dbReference>
<proteinExistence type="inferred from homology"/>
<accession>A0ABY8GRT4</accession>
<dbReference type="NCBIfam" id="TIGR00698">
    <property type="entry name" value="YeiH family putative sulfate export transporter"/>
    <property type="match status" value="1"/>
</dbReference>
<evidence type="ECO:0000256" key="5">
    <source>
        <dbReference type="ARBA" id="ARBA00022989"/>
    </source>
</evidence>
<dbReference type="Pfam" id="PF03601">
    <property type="entry name" value="Cons_hypoth698"/>
    <property type="match status" value="1"/>
</dbReference>
<dbReference type="EMBL" id="CP121261">
    <property type="protein sequence ID" value="WFP07278.1"/>
    <property type="molecule type" value="Genomic_DNA"/>
</dbReference>
<feature type="transmembrane region" description="Helical" evidence="8">
    <location>
        <begin position="64"/>
        <end position="83"/>
    </location>
</feature>
<feature type="transmembrane region" description="Helical" evidence="8">
    <location>
        <begin position="40"/>
        <end position="57"/>
    </location>
</feature>
<evidence type="ECO:0000256" key="3">
    <source>
        <dbReference type="ARBA" id="ARBA00022475"/>
    </source>
</evidence>
<dbReference type="InterPro" id="IPR004630">
    <property type="entry name" value="UPF0324_YeiH-like"/>
</dbReference>
<feature type="transmembrane region" description="Helical" evidence="8">
    <location>
        <begin position="128"/>
        <end position="150"/>
    </location>
</feature>
<name>A0ABY8GRT4_9BURK</name>
<evidence type="ECO:0000313" key="10">
    <source>
        <dbReference type="Proteomes" id="UP001214170"/>
    </source>
</evidence>
<feature type="transmembrane region" description="Helical" evidence="8">
    <location>
        <begin position="156"/>
        <end position="175"/>
    </location>
</feature>
<keyword evidence="5 8" id="KW-1133">Transmembrane helix</keyword>
<organism evidence="9 10">
    <name type="scientific">Achromobacter spanius</name>
    <dbReference type="NCBI Taxonomy" id="217203"/>
    <lineage>
        <taxon>Bacteria</taxon>
        <taxon>Pseudomonadati</taxon>
        <taxon>Pseudomonadota</taxon>
        <taxon>Betaproteobacteria</taxon>
        <taxon>Burkholderiales</taxon>
        <taxon>Alcaligenaceae</taxon>
        <taxon>Achromobacter</taxon>
    </lineage>
</organism>
<protein>
    <submittedName>
        <fullName evidence="9">YeiH family protein</fullName>
    </submittedName>
</protein>
<keyword evidence="6 8" id="KW-0472">Membrane</keyword>
<evidence type="ECO:0000256" key="1">
    <source>
        <dbReference type="ARBA" id="ARBA00004651"/>
    </source>
</evidence>
<dbReference type="Proteomes" id="UP001214170">
    <property type="component" value="Chromosome"/>
</dbReference>
<keyword evidence="3" id="KW-1003">Cell membrane</keyword>
<comment type="subcellular location">
    <subcellularLocation>
        <location evidence="1">Cell membrane</location>
        <topology evidence="1">Multi-pass membrane protein</topology>
    </subcellularLocation>
</comment>